<evidence type="ECO:0000313" key="1">
    <source>
        <dbReference type="EMBL" id="NIJ44620.1"/>
    </source>
</evidence>
<keyword evidence="2" id="KW-1185">Reference proteome</keyword>
<protein>
    <submittedName>
        <fullName evidence="1">Uncharacterized protein</fullName>
    </submittedName>
</protein>
<reference evidence="1 2" key="1">
    <citation type="submission" date="2020-03" db="EMBL/GenBank/DDBJ databases">
        <title>Genomic Encyclopedia of Type Strains, Phase IV (KMG-IV): sequencing the most valuable type-strain genomes for metagenomic binning, comparative biology and taxonomic classification.</title>
        <authorList>
            <person name="Goeker M."/>
        </authorList>
    </citation>
    <scope>NUCLEOTIDE SEQUENCE [LARGE SCALE GENOMIC DNA]</scope>
    <source>
        <strain evidence="1 2">DSM 101599</strain>
    </source>
</reference>
<sequence length="53" mass="5793">MSYLNKSIETSSKKVSNTSLVNRSLSDGIFKTSDYNIFLVKESGLGVRSLSCS</sequence>
<evidence type="ECO:0000313" key="2">
    <source>
        <dbReference type="Proteomes" id="UP000745859"/>
    </source>
</evidence>
<accession>A0ABX0U9Y6</accession>
<gene>
    <name evidence="1" type="ORF">FHR24_001059</name>
</gene>
<comment type="caution">
    <text evidence="1">The sequence shown here is derived from an EMBL/GenBank/DDBJ whole genome shotgun (WGS) entry which is preliminary data.</text>
</comment>
<dbReference type="EMBL" id="JAASQL010000001">
    <property type="protein sequence ID" value="NIJ44620.1"/>
    <property type="molecule type" value="Genomic_DNA"/>
</dbReference>
<proteinExistence type="predicted"/>
<name>A0ABX0U9Y6_9FLAO</name>
<dbReference type="Proteomes" id="UP000745859">
    <property type="component" value="Unassembled WGS sequence"/>
</dbReference>
<organism evidence="1 2">
    <name type="scientific">Wenyingzhuangia heitensis</name>
    <dbReference type="NCBI Taxonomy" id="1487859"/>
    <lineage>
        <taxon>Bacteria</taxon>
        <taxon>Pseudomonadati</taxon>
        <taxon>Bacteroidota</taxon>
        <taxon>Flavobacteriia</taxon>
        <taxon>Flavobacteriales</taxon>
        <taxon>Flavobacteriaceae</taxon>
        <taxon>Wenyingzhuangia</taxon>
    </lineage>
</organism>
<dbReference type="RefSeq" id="WP_167184950.1">
    <property type="nucleotide sequence ID" value="NZ_JAASQL010000001.1"/>
</dbReference>